<organism evidence="1 2">
    <name type="scientific">Portunus trituberculatus</name>
    <name type="common">Swimming crab</name>
    <name type="synonym">Neptunus trituberculatus</name>
    <dbReference type="NCBI Taxonomy" id="210409"/>
    <lineage>
        <taxon>Eukaryota</taxon>
        <taxon>Metazoa</taxon>
        <taxon>Ecdysozoa</taxon>
        <taxon>Arthropoda</taxon>
        <taxon>Crustacea</taxon>
        <taxon>Multicrustacea</taxon>
        <taxon>Malacostraca</taxon>
        <taxon>Eumalacostraca</taxon>
        <taxon>Eucarida</taxon>
        <taxon>Decapoda</taxon>
        <taxon>Pleocyemata</taxon>
        <taxon>Brachyura</taxon>
        <taxon>Eubrachyura</taxon>
        <taxon>Portunoidea</taxon>
        <taxon>Portunidae</taxon>
        <taxon>Portuninae</taxon>
        <taxon>Portunus</taxon>
    </lineage>
</organism>
<dbReference type="EMBL" id="VSRR010120148">
    <property type="protein sequence ID" value="MPC99834.1"/>
    <property type="molecule type" value="Genomic_DNA"/>
</dbReference>
<evidence type="ECO:0000313" key="1">
    <source>
        <dbReference type="EMBL" id="MPC99834.1"/>
    </source>
</evidence>
<proteinExistence type="predicted"/>
<name>A0A5B7K5D0_PORTR</name>
<protein>
    <submittedName>
        <fullName evidence="1">Uncharacterized protein</fullName>
    </submittedName>
</protein>
<reference evidence="1 2" key="1">
    <citation type="submission" date="2019-05" db="EMBL/GenBank/DDBJ databases">
        <title>Another draft genome of Portunus trituberculatus and its Hox gene families provides insights of decapod evolution.</title>
        <authorList>
            <person name="Jeong J.-H."/>
            <person name="Song I."/>
            <person name="Kim S."/>
            <person name="Choi T."/>
            <person name="Kim D."/>
            <person name="Ryu S."/>
            <person name="Kim W."/>
        </authorList>
    </citation>
    <scope>NUCLEOTIDE SEQUENCE [LARGE SCALE GENOMIC DNA]</scope>
    <source>
        <tissue evidence="1">Muscle</tissue>
    </source>
</reference>
<gene>
    <name evidence="1" type="ORF">E2C01_095275</name>
</gene>
<accession>A0A5B7K5D0</accession>
<dbReference type="Proteomes" id="UP000324222">
    <property type="component" value="Unassembled WGS sequence"/>
</dbReference>
<comment type="caution">
    <text evidence="1">The sequence shown here is derived from an EMBL/GenBank/DDBJ whole genome shotgun (WGS) entry which is preliminary data.</text>
</comment>
<evidence type="ECO:0000313" key="2">
    <source>
        <dbReference type="Proteomes" id="UP000324222"/>
    </source>
</evidence>
<sequence>MLFSAVQVTAARHSEGLGLPCIVLPAILGGHAMQVWNMLNRSLLCFIDRRIEINDNTRAHSLSCLCGHVPHPEYET</sequence>
<keyword evidence="2" id="KW-1185">Reference proteome</keyword>
<dbReference type="AlphaFoldDB" id="A0A5B7K5D0"/>